<reference evidence="4" key="2">
    <citation type="submission" date="2021-04" db="EMBL/GenBank/DDBJ databases">
        <authorList>
            <person name="Gilroy R."/>
        </authorList>
    </citation>
    <scope>NUCLEOTIDE SEQUENCE</scope>
    <source>
        <strain evidence="4">ChiHecec2B26-12326</strain>
    </source>
</reference>
<dbReference type="SUPFAM" id="SSF55021">
    <property type="entry name" value="ACT-like"/>
    <property type="match status" value="1"/>
</dbReference>
<dbReference type="Gene3D" id="3.30.70.260">
    <property type="match status" value="1"/>
</dbReference>
<dbReference type="GO" id="GO:0005886">
    <property type="term" value="C:plasma membrane"/>
    <property type="evidence" value="ECO:0007669"/>
    <property type="project" value="TreeGrafter"/>
</dbReference>
<dbReference type="CDD" id="cd05399">
    <property type="entry name" value="NT_Rel-Spo_like"/>
    <property type="match status" value="1"/>
</dbReference>
<dbReference type="InterPro" id="IPR004095">
    <property type="entry name" value="TGS"/>
</dbReference>
<dbReference type="Gene3D" id="1.10.3210.10">
    <property type="entry name" value="Hypothetical protein af1432"/>
    <property type="match status" value="1"/>
</dbReference>
<dbReference type="InterPro" id="IPR007685">
    <property type="entry name" value="RelA_SpoT"/>
</dbReference>
<dbReference type="PROSITE" id="PS51880">
    <property type="entry name" value="TGS"/>
    <property type="match status" value="1"/>
</dbReference>
<dbReference type="Pfam" id="PF04607">
    <property type="entry name" value="RelA_SpoT"/>
    <property type="match status" value="1"/>
</dbReference>
<proteinExistence type="inferred from homology"/>
<evidence type="ECO:0000259" key="3">
    <source>
        <dbReference type="PROSITE" id="PS51880"/>
    </source>
</evidence>
<dbReference type="Proteomes" id="UP000823847">
    <property type="component" value="Unassembled WGS sequence"/>
</dbReference>
<feature type="domain" description="TGS" evidence="3">
    <location>
        <begin position="406"/>
        <end position="467"/>
    </location>
</feature>
<dbReference type="SUPFAM" id="SSF109604">
    <property type="entry name" value="HD-domain/PDEase-like"/>
    <property type="match status" value="1"/>
</dbReference>
<dbReference type="Pfam" id="PF02824">
    <property type="entry name" value="TGS"/>
    <property type="match status" value="1"/>
</dbReference>
<evidence type="ECO:0000313" key="5">
    <source>
        <dbReference type="Proteomes" id="UP000823847"/>
    </source>
</evidence>
<dbReference type="InterPro" id="IPR012676">
    <property type="entry name" value="TGS-like"/>
</dbReference>
<dbReference type="PANTHER" id="PTHR21262:SF31">
    <property type="entry name" value="GTP PYROPHOSPHOKINASE"/>
    <property type="match status" value="1"/>
</dbReference>
<dbReference type="SUPFAM" id="SSF81271">
    <property type="entry name" value="TGS-like"/>
    <property type="match status" value="1"/>
</dbReference>
<dbReference type="Pfam" id="PF13291">
    <property type="entry name" value="ACT_4"/>
    <property type="match status" value="1"/>
</dbReference>
<gene>
    <name evidence="4" type="ORF">H9848_09380</name>
</gene>
<dbReference type="CDD" id="cd04876">
    <property type="entry name" value="ACT_RelA-SpoT"/>
    <property type="match status" value="1"/>
</dbReference>
<evidence type="ECO:0000313" key="4">
    <source>
        <dbReference type="EMBL" id="HIX86799.1"/>
    </source>
</evidence>
<dbReference type="InterPro" id="IPR045600">
    <property type="entry name" value="RelA/SpoT_AH_RIS"/>
</dbReference>
<dbReference type="Gene3D" id="3.30.460.10">
    <property type="entry name" value="Beta Polymerase, domain 2"/>
    <property type="match status" value="1"/>
</dbReference>
<protein>
    <submittedName>
        <fullName evidence="4">RelA/SpoT family protein</fullName>
    </submittedName>
</protein>
<dbReference type="AlphaFoldDB" id="A0A9D2BPW6"/>
<dbReference type="NCBIfam" id="TIGR00691">
    <property type="entry name" value="spoT_relA"/>
    <property type="match status" value="1"/>
</dbReference>
<accession>A0A9D2BPW6</accession>
<evidence type="ECO:0000256" key="2">
    <source>
        <dbReference type="SAM" id="MobiDB-lite"/>
    </source>
</evidence>
<dbReference type="InterPro" id="IPR033655">
    <property type="entry name" value="TGS_RelA/SpoT"/>
</dbReference>
<feature type="region of interest" description="Disordered" evidence="2">
    <location>
        <begin position="565"/>
        <end position="585"/>
    </location>
</feature>
<evidence type="ECO:0000256" key="1">
    <source>
        <dbReference type="RuleBase" id="RU003847"/>
    </source>
</evidence>
<dbReference type="InterPro" id="IPR004811">
    <property type="entry name" value="RelA/Spo_fam"/>
</dbReference>
<dbReference type="GO" id="GO:0015969">
    <property type="term" value="P:guanosine tetraphosphate metabolic process"/>
    <property type="evidence" value="ECO:0007669"/>
    <property type="project" value="InterPro"/>
</dbReference>
<dbReference type="InterPro" id="IPR012675">
    <property type="entry name" value="Beta-grasp_dom_sf"/>
</dbReference>
<feature type="compositionally biased region" description="Basic and acidic residues" evidence="2">
    <location>
        <begin position="565"/>
        <end position="578"/>
    </location>
</feature>
<dbReference type="EMBL" id="DXEN01000072">
    <property type="protein sequence ID" value="HIX86799.1"/>
    <property type="molecule type" value="Genomic_DNA"/>
</dbReference>
<sequence length="744" mass="85059">MDKEELKTDFFTPEEKKIFSTKYKLLLSDLYCCLEKEDLRKMKALIRRIATTDCYGRDKNGINILLRNIDTALIVTREIGLKRVSVIAILLYRPVWKGAIAHEEVEQAFGAEVALMIDRLIKTSELYARSTAVNSENFHHLLFSFAEDVRVILIMIADRLCLMRLGKRLAEDDRVRLATEAAYLYAPLAHRLGLYKIKSELEDLSLKYTDRKQYDFIKQKLNETKRSRDAYIAEFIAPIKQKLNEAGFSFDIKGRTKSIHSINNKLKKQQVEFEGIYDLFAIRIILDTPLERERSECWQVYSIITDMYQPNPKRMKDWISIPKSNGYESLHITVMGPKNKWVEVQIRTRRMDEIAERGLAAHWKYKGVKAESGLDEFMNNVRAALETKGSNPLDLMQDFKMDLYKDEIYVFTPTGELIKLAKGATVLDFAFAIHTKLGCTCVSAKVNGKNVPIKHVLGNGDTVEVITSSQQSPKRDWLGFVVTSKARVKIKQALKEETVKAVEFAKEMLQRRFKNRKIEPDEATMMRYIKKKGFKTVTDFYIEIAEERLDPNEVIDEYIETIRKETEPNDRAEARSAEEYSATTPIEERSTDKDVLVIDKNLTGIEYKLAKCCNPIYGDEVFGFVSTRGIKIHRMDCPNAQEMISRFGYRIVRAKWSGKGETGYIVTLRVIGRDDIAIVTNITSVIGKESSVTLRSLNIDSVDGLFQGNFTVSVKDTGSLTALTKKIRAVSGVKSVERLNTGMA</sequence>
<organism evidence="4 5">
    <name type="scientific">Candidatus Parabacteroides intestinigallinarum</name>
    <dbReference type="NCBI Taxonomy" id="2838722"/>
    <lineage>
        <taxon>Bacteria</taxon>
        <taxon>Pseudomonadati</taxon>
        <taxon>Bacteroidota</taxon>
        <taxon>Bacteroidia</taxon>
        <taxon>Bacteroidales</taxon>
        <taxon>Tannerellaceae</taxon>
        <taxon>Parabacteroides</taxon>
    </lineage>
</organism>
<comment type="similarity">
    <text evidence="1">Belongs to the relA/spoT family.</text>
</comment>
<dbReference type="Pfam" id="PF13328">
    <property type="entry name" value="HD_4"/>
    <property type="match status" value="1"/>
</dbReference>
<name>A0A9D2BPW6_9BACT</name>
<reference evidence="4" key="1">
    <citation type="journal article" date="2021" name="PeerJ">
        <title>Extensive microbial diversity within the chicken gut microbiome revealed by metagenomics and culture.</title>
        <authorList>
            <person name="Gilroy R."/>
            <person name="Ravi A."/>
            <person name="Getino M."/>
            <person name="Pursley I."/>
            <person name="Horton D.L."/>
            <person name="Alikhan N.F."/>
            <person name="Baker D."/>
            <person name="Gharbi K."/>
            <person name="Hall N."/>
            <person name="Watson M."/>
            <person name="Adriaenssens E.M."/>
            <person name="Foster-Nyarko E."/>
            <person name="Jarju S."/>
            <person name="Secka A."/>
            <person name="Antonio M."/>
            <person name="Oren A."/>
            <person name="Chaudhuri R.R."/>
            <person name="La Ragione R."/>
            <person name="Hildebrand F."/>
            <person name="Pallen M.J."/>
        </authorList>
    </citation>
    <scope>NUCLEOTIDE SEQUENCE</scope>
    <source>
        <strain evidence="4">ChiHecec2B26-12326</strain>
    </source>
</reference>
<dbReference type="PANTHER" id="PTHR21262">
    <property type="entry name" value="GUANOSINE-3',5'-BIS DIPHOSPHATE 3'-PYROPHOSPHOHYDROLASE"/>
    <property type="match status" value="1"/>
</dbReference>
<comment type="caution">
    <text evidence="4">The sequence shown here is derived from an EMBL/GenBank/DDBJ whole genome shotgun (WGS) entry which is preliminary data.</text>
</comment>
<comment type="function">
    <text evidence="1">In eubacteria ppGpp (guanosine 3'-diphosphate 5'-diphosphate) is a mediator of the stringent response that coordinates a variety of cellular activities in response to changes in nutritional abundance.</text>
</comment>
<dbReference type="InterPro" id="IPR045865">
    <property type="entry name" value="ACT-like_dom_sf"/>
</dbReference>
<dbReference type="SUPFAM" id="SSF81301">
    <property type="entry name" value="Nucleotidyltransferase"/>
    <property type="match status" value="1"/>
</dbReference>
<dbReference type="InterPro" id="IPR043519">
    <property type="entry name" value="NT_sf"/>
</dbReference>
<dbReference type="SMART" id="SM00954">
    <property type="entry name" value="RelA_SpoT"/>
    <property type="match status" value="1"/>
</dbReference>
<dbReference type="CDD" id="cd01668">
    <property type="entry name" value="TGS_RSH"/>
    <property type="match status" value="1"/>
</dbReference>
<dbReference type="InterPro" id="IPR002912">
    <property type="entry name" value="ACT_dom"/>
</dbReference>
<dbReference type="FunFam" id="3.10.20.30:FF:000002">
    <property type="entry name" value="GTP pyrophosphokinase (RelA/SpoT)"/>
    <property type="match status" value="1"/>
</dbReference>
<dbReference type="Pfam" id="PF19296">
    <property type="entry name" value="RelA_AH_RIS"/>
    <property type="match status" value="1"/>
</dbReference>
<dbReference type="Gene3D" id="3.10.20.30">
    <property type="match status" value="1"/>
</dbReference>